<evidence type="ECO:0000259" key="6">
    <source>
        <dbReference type="PROSITE" id="PS50089"/>
    </source>
</evidence>
<feature type="transmembrane region" description="Helical" evidence="5">
    <location>
        <begin position="200"/>
        <end position="220"/>
    </location>
</feature>
<keyword evidence="2 4" id="KW-0863">Zinc-finger</keyword>
<gene>
    <name evidence="7" type="ORF">PPRIM_AZ9-3.1.T0710168</name>
</gene>
<feature type="domain" description="RING-type" evidence="6">
    <location>
        <begin position="257"/>
        <end position="300"/>
    </location>
</feature>
<dbReference type="GO" id="GO:0061630">
    <property type="term" value="F:ubiquitin protein ligase activity"/>
    <property type="evidence" value="ECO:0007669"/>
    <property type="project" value="TreeGrafter"/>
</dbReference>
<evidence type="ECO:0000256" key="4">
    <source>
        <dbReference type="PROSITE-ProRule" id="PRU00175"/>
    </source>
</evidence>
<sequence length="306" mass="35925">MQQISPEEQLTDQQIINIMQLENQTAQITSNIQAFRSNQIIVYKTLRNEAVFKLIFSFIELLLLFLALALLPPPCQNTTLREFFIFAIIVNVMQAFQMLYLLLIIWCDLGEINQNENENRLPYPEFSFTNSKYLQDAISDYHNCYKFIKYLTILLDLVVFLFTQIVIFRNLYGSCRIGISEFDFTWGVAFTYLIMRYISLGIPILIFVIYLLVLPFAYCINVHNLQKINRVGASQENLKKLKIEMVGLDKISDDNECVICLQEFIEGEEFVRLDCHSYHVYHKICIADWLKARLECPKCRQPVKFD</sequence>
<evidence type="ECO:0000256" key="2">
    <source>
        <dbReference type="ARBA" id="ARBA00022771"/>
    </source>
</evidence>
<dbReference type="EMBL" id="CAJJDM010000074">
    <property type="protein sequence ID" value="CAD8084083.1"/>
    <property type="molecule type" value="Genomic_DNA"/>
</dbReference>
<keyword evidence="1" id="KW-0479">Metal-binding</keyword>
<dbReference type="PANTHER" id="PTHR45931:SF3">
    <property type="entry name" value="RING ZINC FINGER-CONTAINING PROTEIN"/>
    <property type="match status" value="1"/>
</dbReference>
<feature type="transmembrane region" description="Helical" evidence="5">
    <location>
        <begin position="147"/>
        <end position="168"/>
    </location>
</feature>
<feature type="transmembrane region" description="Helical" evidence="5">
    <location>
        <begin position="50"/>
        <end position="71"/>
    </location>
</feature>
<dbReference type="OMA" id="RNEAVFK"/>
<evidence type="ECO:0000313" key="7">
    <source>
        <dbReference type="EMBL" id="CAD8084083.1"/>
    </source>
</evidence>
<dbReference type="PANTHER" id="PTHR45931">
    <property type="entry name" value="SI:CH211-59O9.10"/>
    <property type="match status" value="1"/>
</dbReference>
<dbReference type="GO" id="GO:0008270">
    <property type="term" value="F:zinc ion binding"/>
    <property type="evidence" value="ECO:0007669"/>
    <property type="project" value="UniProtKB-KW"/>
</dbReference>
<dbReference type="PROSITE" id="PS50089">
    <property type="entry name" value="ZF_RING_2"/>
    <property type="match status" value="1"/>
</dbReference>
<proteinExistence type="predicted"/>
<keyword evidence="3" id="KW-0862">Zinc</keyword>
<evidence type="ECO:0000313" key="8">
    <source>
        <dbReference type="Proteomes" id="UP000688137"/>
    </source>
</evidence>
<keyword evidence="5" id="KW-1133">Transmembrane helix</keyword>
<dbReference type="AlphaFoldDB" id="A0A8S1N329"/>
<evidence type="ECO:0000256" key="5">
    <source>
        <dbReference type="SAM" id="Phobius"/>
    </source>
</evidence>
<dbReference type="GO" id="GO:0006511">
    <property type="term" value="P:ubiquitin-dependent protein catabolic process"/>
    <property type="evidence" value="ECO:0007669"/>
    <property type="project" value="TreeGrafter"/>
</dbReference>
<dbReference type="InterPro" id="IPR051834">
    <property type="entry name" value="RING_finger_E3_ligase"/>
</dbReference>
<dbReference type="GO" id="GO:0005634">
    <property type="term" value="C:nucleus"/>
    <property type="evidence" value="ECO:0007669"/>
    <property type="project" value="TreeGrafter"/>
</dbReference>
<keyword evidence="8" id="KW-1185">Reference proteome</keyword>
<feature type="transmembrane region" description="Helical" evidence="5">
    <location>
        <begin position="83"/>
        <end position="106"/>
    </location>
</feature>
<keyword evidence="5" id="KW-0812">Transmembrane</keyword>
<accession>A0A8S1N329</accession>
<keyword evidence="5" id="KW-0472">Membrane</keyword>
<dbReference type="Pfam" id="PF13639">
    <property type="entry name" value="zf-RING_2"/>
    <property type="match status" value="1"/>
</dbReference>
<name>A0A8S1N329_PARPR</name>
<evidence type="ECO:0000256" key="1">
    <source>
        <dbReference type="ARBA" id="ARBA00022723"/>
    </source>
</evidence>
<evidence type="ECO:0000256" key="3">
    <source>
        <dbReference type="ARBA" id="ARBA00022833"/>
    </source>
</evidence>
<comment type="caution">
    <text evidence="7">The sequence shown here is derived from an EMBL/GenBank/DDBJ whole genome shotgun (WGS) entry which is preliminary data.</text>
</comment>
<dbReference type="Proteomes" id="UP000688137">
    <property type="component" value="Unassembled WGS sequence"/>
</dbReference>
<protein>
    <recommendedName>
        <fullName evidence="6">RING-type domain-containing protein</fullName>
    </recommendedName>
</protein>
<reference evidence="7" key="1">
    <citation type="submission" date="2021-01" db="EMBL/GenBank/DDBJ databases">
        <authorList>
            <consortium name="Genoscope - CEA"/>
            <person name="William W."/>
        </authorList>
    </citation>
    <scope>NUCLEOTIDE SEQUENCE</scope>
</reference>
<organism evidence="7 8">
    <name type="scientific">Paramecium primaurelia</name>
    <dbReference type="NCBI Taxonomy" id="5886"/>
    <lineage>
        <taxon>Eukaryota</taxon>
        <taxon>Sar</taxon>
        <taxon>Alveolata</taxon>
        <taxon>Ciliophora</taxon>
        <taxon>Intramacronucleata</taxon>
        <taxon>Oligohymenophorea</taxon>
        <taxon>Peniculida</taxon>
        <taxon>Parameciidae</taxon>
        <taxon>Paramecium</taxon>
    </lineage>
</organism>
<dbReference type="InterPro" id="IPR001841">
    <property type="entry name" value="Znf_RING"/>
</dbReference>